<evidence type="ECO:0000256" key="6">
    <source>
        <dbReference type="RuleBase" id="RU000487"/>
    </source>
</evidence>
<dbReference type="InterPro" id="IPR043129">
    <property type="entry name" value="ATPase_NBD"/>
</dbReference>
<evidence type="ECO:0000313" key="7">
    <source>
        <dbReference type="EMBL" id="OQR96118.1"/>
    </source>
</evidence>
<dbReference type="Pfam" id="PF00022">
    <property type="entry name" value="Actin"/>
    <property type="match status" value="1"/>
</dbReference>
<protein>
    <submittedName>
        <fullName evidence="7">Actin</fullName>
    </submittedName>
</protein>
<keyword evidence="2" id="KW-0547">Nucleotide-binding</keyword>
<gene>
    <name evidence="7" type="ORF">THRCLA_07371</name>
</gene>
<dbReference type="Gene3D" id="3.30.420.40">
    <property type="match status" value="2"/>
</dbReference>
<comment type="catalytic activity">
    <reaction evidence="5">
        <text>ATP + H2O = ADP + phosphate + H(+)</text>
        <dbReference type="Rhea" id="RHEA:13065"/>
        <dbReference type="ChEBI" id="CHEBI:15377"/>
        <dbReference type="ChEBI" id="CHEBI:15378"/>
        <dbReference type="ChEBI" id="CHEBI:30616"/>
        <dbReference type="ChEBI" id="CHEBI:43474"/>
        <dbReference type="ChEBI" id="CHEBI:456216"/>
    </reaction>
</comment>
<proteinExistence type="inferred from homology"/>
<dbReference type="Gene3D" id="3.90.640.10">
    <property type="entry name" value="Actin, Chain A, domain 4"/>
    <property type="match status" value="1"/>
</dbReference>
<evidence type="ECO:0000256" key="3">
    <source>
        <dbReference type="ARBA" id="ARBA00022801"/>
    </source>
</evidence>
<evidence type="ECO:0000256" key="5">
    <source>
        <dbReference type="ARBA" id="ARBA00049360"/>
    </source>
</evidence>
<dbReference type="GO" id="GO:0005524">
    <property type="term" value="F:ATP binding"/>
    <property type="evidence" value="ECO:0007669"/>
    <property type="project" value="UniProtKB-KW"/>
</dbReference>
<dbReference type="SMART" id="SM00268">
    <property type="entry name" value="ACTIN"/>
    <property type="match status" value="1"/>
</dbReference>
<comment type="caution">
    <text evidence="7">The sequence shown here is derived from an EMBL/GenBank/DDBJ whole genome shotgun (WGS) entry which is preliminary data.</text>
</comment>
<dbReference type="SUPFAM" id="SSF53067">
    <property type="entry name" value="Actin-like ATPase domain"/>
    <property type="match status" value="2"/>
</dbReference>
<dbReference type="PRINTS" id="PR00190">
    <property type="entry name" value="ACTIN"/>
</dbReference>
<name>A0A1V9ZDQ6_9STRA</name>
<sequence>MYCGGDELNAIVCDFGSNRARMGFAGEDAVRYMSQTSSGDHDTNGIMARDGHVASMAKVEAALDEGFGRLGIESTSHHPLLWSESSLHNVLLATKGQKHEREELTELFFEKYNVPAYFVSKAAVLTCFANARSTGLVVEMGHGMTSVVPVQEGYVQTHNAIRQPIGGATLNALLRSRLDEKLSKLPRENKLAPVTWATVHDVKETVCRVSETPFDEKANSQIPQMPYELPDGTEVSFGTERFCIAERYFQYDLAAASRANNNLDENGGLFVPSMICESAAKGDADTKKELLQNIVITGGSSCFENMQPRLEREVTTMAQPYKVKVIAATPTERKLGPFLGGSILGSLGSFHEMWISKQEYAEHGASLVQKKCP</sequence>
<dbReference type="EMBL" id="JNBS01001987">
    <property type="protein sequence ID" value="OQR96118.1"/>
    <property type="molecule type" value="Genomic_DNA"/>
</dbReference>
<evidence type="ECO:0000256" key="2">
    <source>
        <dbReference type="ARBA" id="ARBA00022741"/>
    </source>
</evidence>
<organism evidence="7 8">
    <name type="scientific">Thraustotheca clavata</name>
    <dbReference type="NCBI Taxonomy" id="74557"/>
    <lineage>
        <taxon>Eukaryota</taxon>
        <taxon>Sar</taxon>
        <taxon>Stramenopiles</taxon>
        <taxon>Oomycota</taxon>
        <taxon>Saprolegniomycetes</taxon>
        <taxon>Saprolegniales</taxon>
        <taxon>Achlyaceae</taxon>
        <taxon>Thraustotheca</taxon>
    </lineage>
</organism>
<evidence type="ECO:0000256" key="1">
    <source>
        <dbReference type="ARBA" id="ARBA00006752"/>
    </source>
</evidence>
<dbReference type="InterPro" id="IPR004000">
    <property type="entry name" value="Actin"/>
</dbReference>
<dbReference type="GO" id="GO:0016787">
    <property type="term" value="F:hydrolase activity"/>
    <property type="evidence" value="ECO:0007669"/>
    <property type="project" value="UniProtKB-KW"/>
</dbReference>
<keyword evidence="4" id="KW-0067">ATP-binding</keyword>
<comment type="similarity">
    <text evidence="1 6">Belongs to the actin family.</text>
</comment>
<dbReference type="AlphaFoldDB" id="A0A1V9ZDQ6"/>
<accession>A0A1V9ZDQ6</accession>
<dbReference type="FunFam" id="3.30.420.40:FF:000058">
    <property type="entry name" value="Putative actin-related protein 5"/>
    <property type="match status" value="1"/>
</dbReference>
<dbReference type="Proteomes" id="UP000243217">
    <property type="component" value="Unassembled WGS sequence"/>
</dbReference>
<keyword evidence="3" id="KW-0378">Hydrolase</keyword>
<dbReference type="OrthoDB" id="5132116at2759"/>
<evidence type="ECO:0000313" key="8">
    <source>
        <dbReference type="Proteomes" id="UP000243217"/>
    </source>
</evidence>
<dbReference type="PANTHER" id="PTHR11937">
    <property type="entry name" value="ACTIN"/>
    <property type="match status" value="1"/>
</dbReference>
<dbReference type="STRING" id="74557.A0A1V9ZDQ6"/>
<keyword evidence="8" id="KW-1185">Reference proteome</keyword>
<evidence type="ECO:0000256" key="4">
    <source>
        <dbReference type="ARBA" id="ARBA00022840"/>
    </source>
</evidence>
<reference evidence="7 8" key="1">
    <citation type="journal article" date="2014" name="Genome Biol. Evol.">
        <title>The secreted proteins of Achlya hypogyna and Thraustotheca clavata identify the ancestral oomycete secretome and reveal gene acquisitions by horizontal gene transfer.</title>
        <authorList>
            <person name="Misner I."/>
            <person name="Blouin N."/>
            <person name="Leonard G."/>
            <person name="Richards T.A."/>
            <person name="Lane C.E."/>
        </authorList>
    </citation>
    <scope>NUCLEOTIDE SEQUENCE [LARGE SCALE GENOMIC DNA]</scope>
    <source>
        <strain evidence="7 8">ATCC 34112</strain>
    </source>
</reference>